<dbReference type="AlphaFoldDB" id="A0AAD3HGN1"/>
<dbReference type="InterPro" id="IPR001223">
    <property type="entry name" value="Glyco_hydro18_cat"/>
</dbReference>
<evidence type="ECO:0000256" key="1">
    <source>
        <dbReference type="ARBA" id="ARBA00004371"/>
    </source>
</evidence>
<feature type="signal peptide" evidence="8">
    <location>
        <begin position="1"/>
        <end position="25"/>
    </location>
</feature>
<dbReference type="InterPro" id="IPR029070">
    <property type="entry name" value="Chitinase_insertion_sf"/>
</dbReference>
<comment type="similarity">
    <text evidence="3">Belongs to the glycosyl hydrolase 18 family.</text>
</comment>
<keyword evidence="6" id="KW-0458">Lysosome</keyword>
<feature type="chain" id="PRO_5042267297" description="Chitinase domain-containing protein 1" evidence="8">
    <location>
        <begin position="26"/>
        <end position="410"/>
    </location>
</feature>
<dbReference type="Proteomes" id="UP001054857">
    <property type="component" value="Unassembled WGS sequence"/>
</dbReference>
<accession>A0AAD3HGN1</accession>
<dbReference type="FunFam" id="3.10.50.10:FF:000002">
    <property type="entry name" value="Chitinase domain-containing protein 1"/>
    <property type="match status" value="1"/>
</dbReference>
<dbReference type="Pfam" id="PF00704">
    <property type="entry name" value="Glyco_hydro_18"/>
    <property type="match status" value="1"/>
</dbReference>
<dbReference type="GO" id="GO:0012505">
    <property type="term" value="C:endomembrane system"/>
    <property type="evidence" value="ECO:0007669"/>
    <property type="project" value="TreeGrafter"/>
</dbReference>
<dbReference type="PANTHER" id="PTHR46066:SF2">
    <property type="entry name" value="CHITINASE DOMAIN-CONTAINING PROTEIN 1"/>
    <property type="match status" value="1"/>
</dbReference>
<organism evidence="10 11">
    <name type="scientific">Astrephomene gubernaculifera</name>
    <dbReference type="NCBI Taxonomy" id="47775"/>
    <lineage>
        <taxon>Eukaryota</taxon>
        <taxon>Viridiplantae</taxon>
        <taxon>Chlorophyta</taxon>
        <taxon>core chlorophytes</taxon>
        <taxon>Chlorophyceae</taxon>
        <taxon>CS clade</taxon>
        <taxon>Chlamydomonadales</taxon>
        <taxon>Astrephomenaceae</taxon>
        <taxon>Astrephomene</taxon>
    </lineage>
</organism>
<comment type="caution">
    <text evidence="10">The sequence shown here is derived from an EMBL/GenBank/DDBJ whole genome shotgun (WGS) entry which is preliminary data.</text>
</comment>
<dbReference type="CDD" id="cd02876">
    <property type="entry name" value="GH18_SI-CLP"/>
    <property type="match status" value="1"/>
</dbReference>
<protein>
    <recommendedName>
        <fullName evidence="7">Chitinase domain-containing protein 1</fullName>
    </recommendedName>
</protein>
<evidence type="ECO:0000313" key="11">
    <source>
        <dbReference type="Proteomes" id="UP001054857"/>
    </source>
</evidence>
<dbReference type="GO" id="GO:0005576">
    <property type="term" value="C:extracellular region"/>
    <property type="evidence" value="ECO:0007669"/>
    <property type="project" value="UniProtKB-SubCell"/>
</dbReference>
<keyword evidence="11" id="KW-1185">Reference proteome</keyword>
<dbReference type="SMART" id="SM00636">
    <property type="entry name" value="Glyco_18"/>
    <property type="match status" value="1"/>
</dbReference>
<dbReference type="SUPFAM" id="SSF51445">
    <property type="entry name" value="(Trans)glycosidases"/>
    <property type="match status" value="1"/>
</dbReference>
<evidence type="ECO:0000256" key="4">
    <source>
        <dbReference type="ARBA" id="ARBA00022525"/>
    </source>
</evidence>
<dbReference type="GO" id="GO:0070492">
    <property type="term" value="F:oligosaccharide binding"/>
    <property type="evidence" value="ECO:0007669"/>
    <property type="project" value="TreeGrafter"/>
</dbReference>
<keyword evidence="5 8" id="KW-0732">Signal</keyword>
<comment type="subcellular location">
    <subcellularLocation>
        <location evidence="1">Lysosome</location>
    </subcellularLocation>
    <subcellularLocation>
        <location evidence="2">Secreted</location>
    </subcellularLocation>
</comment>
<evidence type="ECO:0000259" key="9">
    <source>
        <dbReference type="PROSITE" id="PS51910"/>
    </source>
</evidence>
<dbReference type="InterPro" id="IPR011583">
    <property type="entry name" value="Chitinase_II/V-like_cat"/>
</dbReference>
<dbReference type="EMBL" id="BMAR01000001">
    <property type="protein sequence ID" value="GFR40639.1"/>
    <property type="molecule type" value="Genomic_DNA"/>
</dbReference>
<dbReference type="GO" id="GO:0005764">
    <property type="term" value="C:lysosome"/>
    <property type="evidence" value="ECO:0007669"/>
    <property type="project" value="UniProtKB-SubCell"/>
</dbReference>
<reference evidence="10 11" key="1">
    <citation type="journal article" date="2021" name="Sci. Rep.">
        <title>Genome sequencing of the multicellular alga Astrephomene provides insights into convergent evolution of germ-soma differentiation.</title>
        <authorList>
            <person name="Yamashita S."/>
            <person name="Yamamoto K."/>
            <person name="Matsuzaki R."/>
            <person name="Suzuki S."/>
            <person name="Yamaguchi H."/>
            <person name="Hirooka S."/>
            <person name="Minakuchi Y."/>
            <person name="Miyagishima S."/>
            <person name="Kawachi M."/>
            <person name="Toyoda A."/>
            <person name="Nozaki H."/>
        </authorList>
    </citation>
    <scope>NUCLEOTIDE SEQUENCE [LARGE SCALE GENOMIC DNA]</scope>
    <source>
        <strain evidence="10 11">NIES-4017</strain>
    </source>
</reference>
<dbReference type="PROSITE" id="PS51910">
    <property type="entry name" value="GH18_2"/>
    <property type="match status" value="1"/>
</dbReference>
<proteinExistence type="inferred from homology"/>
<dbReference type="GO" id="GO:0005975">
    <property type="term" value="P:carbohydrate metabolic process"/>
    <property type="evidence" value="ECO:0007669"/>
    <property type="project" value="InterPro"/>
</dbReference>
<evidence type="ECO:0000313" key="10">
    <source>
        <dbReference type="EMBL" id="GFR40639.1"/>
    </source>
</evidence>
<name>A0AAD3HGN1_9CHLO</name>
<dbReference type="Gene3D" id="3.20.20.80">
    <property type="entry name" value="Glycosidases"/>
    <property type="match status" value="1"/>
</dbReference>
<keyword evidence="4" id="KW-0964">Secreted</keyword>
<evidence type="ECO:0000256" key="7">
    <source>
        <dbReference type="ARBA" id="ARBA00040976"/>
    </source>
</evidence>
<evidence type="ECO:0000256" key="3">
    <source>
        <dbReference type="ARBA" id="ARBA00009336"/>
    </source>
</evidence>
<evidence type="ECO:0000256" key="5">
    <source>
        <dbReference type="ARBA" id="ARBA00022729"/>
    </source>
</evidence>
<dbReference type="Gene3D" id="3.10.50.10">
    <property type="match status" value="1"/>
</dbReference>
<dbReference type="PANTHER" id="PTHR46066">
    <property type="entry name" value="CHITINASE DOMAIN-CONTAINING PROTEIN 1 FAMILY MEMBER"/>
    <property type="match status" value="1"/>
</dbReference>
<dbReference type="GO" id="GO:0008061">
    <property type="term" value="F:chitin binding"/>
    <property type="evidence" value="ECO:0007669"/>
    <property type="project" value="InterPro"/>
</dbReference>
<evidence type="ECO:0000256" key="6">
    <source>
        <dbReference type="ARBA" id="ARBA00023228"/>
    </source>
</evidence>
<gene>
    <name evidence="10" type="ORF">Agub_g1221</name>
</gene>
<evidence type="ECO:0000256" key="2">
    <source>
        <dbReference type="ARBA" id="ARBA00004613"/>
    </source>
</evidence>
<dbReference type="InterPro" id="IPR017853">
    <property type="entry name" value="GH"/>
</dbReference>
<evidence type="ECO:0000256" key="8">
    <source>
        <dbReference type="SAM" id="SignalP"/>
    </source>
</evidence>
<sequence>MPRALSLALLAPLLLLAASVGTVEGAQRRQQRRRRQVEVGSGPTSEQIWDTGLMETKLSHVSMLERGREYYDDTTVRRFKGFVLGYVTPWNRGGYMNAVTFRHKLDAVAPVWFQIKMPEGQAAPTITGTHEINQTWISELREGGRGPLVVPRFVIEAEVPQHVAMVQNPRAVLEAVRKVVTENNFDGMVLETWVAWQSFNGLSNDMFKKAAMQLVSGLAEAMHSSGGKKFFLAVPPLLPATEKSPWLARQDFLDLAPHVDGFSVMTYDHNTATGRPGANCPLPWLQANIKHMEKGPKRSKEPPLPEAVRPRVLLGANFYGWDFAPSRGGLAAVTVSDLVPLLQKHQPELRWDEGVEEHTFQYQDKEGHVHHVWYPTPRSLEARLQVARDAGVGISVWELGQGLERFFDLL</sequence>
<feature type="domain" description="GH18" evidence="9">
    <location>
        <begin position="81"/>
        <end position="410"/>
    </location>
</feature>